<evidence type="ECO:0000313" key="3">
    <source>
        <dbReference type="EMBL" id="CAD5216927.1"/>
    </source>
</evidence>
<organism evidence="3 4">
    <name type="scientific">Bursaphelenchus okinawaensis</name>
    <dbReference type="NCBI Taxonomy" id="465554"/>
    <lineage>
        <taxon>Eukaryota</taxon>
        <taxon>Metazoa</taxon>
        <taxon>Ecdysozoa</taxon>
        <taxon>Nematoda</taxon>
        <taxon>Chromadorea</taxon>
        <taxon>Rhabditida</taxon>
        <taxon>Tylenchina</taxon>
        <taxon>Tylenchomorpha</taxon>
        <taxon>Aphelenchoidea</taxon>
        <taxon>Aphelenchoididae</taxon>
        <taxon>Bursaphelenchus</taxon>
    </lineage>
</organism>
<protein>
    <recommendedName>
        <fullName evidence="2">Peptidase S9 prolyl oligopeptidase catalytic domain-containing protein</fullName>
    </recommendedName>
</protein>
<dbReference type="InterPro" id="IPR050585">
    <property type="entry name" value="Xaa-Pro_dipeptidyl-ppase/CocE"/>
</dbReference>
<dbReference type="GO" id="GO:0006508">
    <property type="term" value="P:proteolysis"/>
    <property type="evidence" value="ECO:0007669"/>
    <property type="project" value="InterPro"/>
</dbReference>
<feature type="domain" description="Peptidase S9 prolyl oligopeptidase catalytic" evidence="2">
    <location>
        <begin position="422"/>
        <end position="630"/>
    </location>
</feature>
<dbReference type="InterPro" id="IPR001375">
    <property type="entry name" value="Peptidase_S9_cat"/>
</dbReference>
<dbReference type="EMBL" id="CAJFCW020000003">
    <property type="protein sequence ID" value="CAG9106835.1"/>
    <property type="molecule type" value="Genomic_DNA"/>
</dbReference>
<dbReference type="AlphaFoldDB" id="A0A811KPC9"/>
<dbReference type="PANTHER" id="PTHR43056">
    <property type="entry name" value="PEPTIDASE S9 PROLYL OLIGOPEPTIDASE"/>
    <property type="match status" value="1"/>
</dbReference>
<dbReference type="Pfam" id="PF00326">
    <property type="entry name" value="Peptidase_S9"/>
    <property type="match status" value="1"/>
</dbReference>
<dbReference type="InterPro" id="IPR011042">
    <property type="entry name" value="6-blade_b-propeller_TolB-like"/>
</dbReference>
<dbReference type="EMBL" id="CAJFDH010000003">
    <property type="protein sequence ID" value="CAD5216927.1"/>
    <property type="molecule type" value="Genomic_DNA"/>
</dbReference>
<accession>A0A811KPC9</accession>
<evidence type="ECO:0000313" key="4">
    <source>
        <dbReference type="Proteomes" id="UP000614601"/>
    </source>
</evidence>
<feature type="transmembrane region" description="Helical" evidence="1">
    <location>
        <begin position="792"/>
        <end position="814"/>
    </location>
</feature>
<gene>
    <name evidence="3" type="ORF">BOKJ2_LOCUS6832</name>
</gene>
<evidence type="ECO:0000259" key="2">
    <source>
        <dbReference type="Pfam" id="PF00326"/>
    </source>
</evidence>
<proteinExistence type="predicted"/>
<dbReference type="SUPFAM" id="SSF53474">
    <property type="entry name" value="alpha/beta-Hydrolases"/>
    <property type="match status" value="1"/>
</dbReference>
<comment type="caution">
    <text evidence="3">The sequence shown here is derived from an EMBL/GenBank/DDBJ whole genome shotgun (WGS) entry which is preliminary data.</text>
</comment>
<name>A0A811KPC9_9BILA</name>
<keyword evidence="4" id="KW-1185">Reference proteome</keyword>
<dbReference type="SUPFAM" id="SSF82171">
    <property type="entry name" value="DPP6 N-terminal domain-like"/>
    <property type="match status" value="1"/>
</dbReference>
<dbReference type="Gene3D" id="2.120.10.30">
    <property type="entry name" value="TolB, C-terminal domain"/>
    <property type="match status" value="1"/>
</dbReference>
<reference evidence="3" key="1">
    <citation type="submission" date="2020-09" db="EMBL/GenBank/DDBJ databases">
        <authorList>
            <person name="Kikuchi T."/>
        </authorList>
    </citation>
    <scope>NUCLEOTIDE SEQUENCE</scope>
    <source>
        <strain evidence="3">SH1</strain>
    </source>
</reference>
<evidence type="ECO:0000256" key="1">
    <source>
        <dbReference type="SAM" id="Phobius"/>
    </source>
</evidence>
<feature type="transmembrane region" description="Helical" evidence="1">
    <location>
        <begin position="821"/>
        <end position="841"/>
    </location>
</feature>
<keyword evidence="1" id="KW-1133">Transmembrane helix</keyword>
<dbReference type="Proteomes" id="UP000783686">
    <property type="component" value="Unassembled WGS sequence"/>
</dbReference>
<dbReference type="InterPro" id="IPR029058">
    <property type="entry name" value="AB_hydrolase_fold"/>
</dbReference>
<dbReference type="PANTHER" id="PTHR43056:SF5">
    <property type="entry name" value="PEPTIDASE S9 PROLYL OLIGOPEPTIDASE CATALYTIC DOMAIN-CONTAINING PROTEIN"/>
    <property type="match status" value="1"/>
</dbReference>
<dbReference type="OrthoDB" id="416344at2759"/>
<keyword evidence="1" id="KW-0812">Transmembrane</keyword>
<sequence length="931" mass="106283">MVGKEVRDFGSWDCSLDATFVTSGTYKGFPELQQTQDGTVFVLKQQTRDGSRLLFRKLPEEQEFKQIPCLSPIKNGVNAYGALAFFAKSNDEYAFTSPAKITWIRPDSEPFVIEKENVEFGDLFIHDNYLYALMEDKAHKPSEQSIIRIEYGKEGLFAMAKGYDFFGSPRVSPDGQYLTYLAWDNPNMPWDATTVHLVELQKNPTTAIRILPHLEQASTNYQSIQWAPDSQSFYFISDHNDFWMIYNYEVATNEIHRVAFEHEADLGDAIWQVGDDKFYSVNANFVIYTAKEALYKKNLKSGEITEIKIPGFNTFSKIFINSDNVIVCLAQGAVKGDTILTIDEKNQVALIDEVFNSSPLEQYGFGQYKLLDYLVKSDDGELFVVTGYFYPPVNPRFEGPEDEKPPVIIMAHGGPTAQTRPTFDKKKAFYQSKGFAIFDINYRGSTGRGRRYRDALYGQFGDADVNDVLSGINFLRDQGEFINPKAVFITGSSAGGYLLLRALMYNRKAFRGAACSYGFSDIKALCSEDHKFEHAYNFHLIGPKDDEAIWRERTMKGKLDMIRTPTIFFHGKEDPVVPFTQSIDVYEELWSNKVKTALELYEGEGHGFRIKENVEKTLNRTYNFFCDVLQVDPATHCYWAAAVAYPALEFAIQVNRDEKSFLGKLLVKRSKFKWSEENINLFDDELADYTAQEDVELGGTKVNFSTHPGLHDRIFSIFSAKDGVEIDIPTRILASNVEELRSILPESIKQLTSNTLTSDSLKLISDDELKTVLLSDEARKFIFRRCVEKASFWMYMFVHGFADIGVYMMFFPMFKTLKPIIGGYVSLVVTSLVAFGAYWFVVQPMVTKSYDLHIDRKIIERRPDLVKGAVEYLEKSQKYCLLMNRMAKKDRGHPFTLDGNPTDNSTPFTLRLEGIKHTVKAKETARRKTYV</sequence>
<dbReference type="Proteomes" id="UP000614601">
    <property type="component" value="Unassembled WGS sequence"/>
</dbReference>
<keyword evidence="1" id="KW-0472">Membrane</keyword>
<dbReference type="Gene3D" id="3.40.50.1820">
    <property type="entry name" value="alpha/beta hydrolase"/>
    <property type="match status" value="1"/>
</dbReference>
<dbReference type="GO" id="GO:0008236">
    <property type="term" value="F:serine-type peptidase activity"/>
    <property type="evidence" value="ECO:0007669"/>
    <property type="project" value="InterPro"/>
</dbReference>